<reference evidence="1" key="2">
    <citation type="submission" date="2025-09" db="UniProtKB">
        <authorList>
            <consortium name="Ensembl"/>
        </authorList>
    </citation>
    <scope>IDENTIFICATION</scope>
</reference>
<evidence type="ECO:0000313" key="2">
    <source>
        <dbReference type="Proteomes" id="UP000261560"/>
    </source>
</evidence>
<dbReference type="PANTHER" id="PTHR11505">
    <property type="entry name" value="L1 TRANSPOSABLE ELEMENT-RELATED"/>
    <property type="match status" value="1"/>
</dbReference>
<dbReference type="Ensembl" id="ENSOMET00000005725.1">
    <property type="protein sequence ID" value="ENSOMEP00000006490.1"/>
    <property type="gene ID" value="ENSOMEG00000007538.1"/>
</dbReference>
<evidence type="ECO:0000313" key="1">
    <source>
        <dbReference type="Ensembl" id="ENSOMEP00000006490.1"/>
    </source>
</evidence>
<dbReference type="PaxDb" id="30732-ENSOMEP00000006490"/>
<reference evidence="1" key="1">
    <citation type="submission" date="2025-08" db="UniProtKB">
        <authorList>
            <consortium name="Ensembl"/>
        </authorList>
    </citation>
    <scope>IDENTIFICATION</scope>
</reference>
<proteinExistence type="predicted"/>
<sequence>MPRHQKQHKLDQFLGVNEDSVASGEASVSSDANMDASGVLPDISPETLLNYIAKVVGEQGKQTQKSISEAFSKFELAMDTKIEGIGKRIEEVAAIADSIVSRQTDAETRISGLEDEMIPLKSKVVALEKLQTELKAKIIDLEGRSRRDNIRILNLIESVEGKDPVAFFEKFIPKVVGLSVTSVTIDRAHRIPGPAADARPRPVIIKLHYSKDVAAILSAARRAKELKHEDRQLRILPDIPPAVRACRRAFNPVCAELIKRNVRFQMGYPAVLSFKMNGAPKMFRDPESAKAFLQGNI</sequence>
<dbReference type="OMA" id="CTWECIE"/>
<dbReference type="Gene3D" id="1.20.5.300">
    <property type="match status" value="1"/>
</dbReference>
<name>A0A3B3BLX0_ORYME</name>
<protein>
    <recommendedName>
        <fullName evidence="3">L1 transposable element RRM domain-containing protein</fullName>
    </recommendedName>
</protein>
<dbReference type="AlphaFoldDB" id="A0A3B3BLX0"/>
<dbReference type="Proteomes" id="UP000261560">
    <property type="component" value="Unplaced"/>
</dbReference>
<dbReference type="InterPro" id="IPR004244">
    <property type="entry name" value="Transposase_22"/>
</dbReference>
<evidence type="ECO:0008006" key="3">
    <source>
        <dbReference type="Google" id="ProtNLM"/>
    </source>
</evidence>
<keyword evidence="2" id="KW-1185">Reference proteome</keyword>
<dbReference type="Gene3D" id="3.30.70.1820">
    <property type="entry name" value="L1 transposable element, RRM domain"/>
    <property type="match status" value="1"/>
</dbReference>
<organism evidence="1 2">
    <name type="scientific">Oryzias melastigma</name>
    <name type="common">Marine medaka</name>
    <dbReference type="NCBI Taxonomy" id="30732"/>
    <lineage>
        <taxon>Eukaryota</taxon>
        <taxon>Metazoa</taxon>
        <taxon>Chordata</taxon>
        <taxon>Craniata</taxon>
        <taxon>Vertebrata</taxon>
        <taxon>Euteleostomi</taxon>
        <taxon>Actinopterygii</taxon>
        <taxon>Neopterygii</taxon>
        <taxon>Teleostei</taxon>
        <taxon>Neoteleostei</taxon>
        <taxon>Acanthomorphata</taxon>
        <taxon>Ovalentaria</taxon>
        <taxon>Atherinomorphae</taxon>
        <taxon>Beloniformes</taxon>
        <taxon>Adrianichthyidae</taxon>
        <taxon>Oryziinae</taxon>
        <taxon>Oryzias</taxon>
    </lineage>
</organism>
<dbReference type="GeneTree" id="ENSGT00940000171721"/>
<accession>A0A3B3BLX0</accession>